<accession>A4U250</accession>
<reference evidence="3" key="1">
    <citation type="journal article" date="2007" name="J. Bacteriol.">
        <title>Comparative genome analysis of four magnetotactic bacteria reveals a complex set of group-specific genes implicated in magnetosome biomineralization and function.</title>
        <authorList>
            <person name="Richter M."/>
            <person name="Kube M."/>
            <person name="Bazylinski D.A."/>
            <person name="Lombardot T."/>
            <person name="Gloeckner F.O."/>
            <person name="Reinhardt R."/>
            <person name="Schueler D."/>
        </authorList>
    </citation>
    <scope>NUCLEOTIDE SEQUENCE</scope>
    <source>
        <strain evidence="3">MSR-1</strain>
    </source>
</reference>
<keyword evidence="1" id="KW-1133">Transmembrane helix</keyword>
<organism evidence="3">
    <name type="scientific">Magnetospirillum gryphiswaldense</name>
    <dbReference type="NCBI Taxonomy" id="55518"/>
    <lineage>
        <taxon>Bacteria</taxon>
        <taxon>Pseudomonadati</taxon>
        <taxon>Pseudomonadota</taxon>
        <taxon>Alphaproteobacteria</taxon>
        <taxon>Rhodospirillales</taxon>
        <taxon>Rhodospirillaceae</taxon>
        <taxon>Magnetospirillum</taxon>
    </lineage>
</organism>
<feature type="transmembrane region" description="Helical" evidence="1">
    <location>
        <begin position="95"/>
        <end position="115"/>
    </location>
</feature>
<dbReference type="SUPFAM" id="SSF48317">
    <property type="entry name" value="Acid phosphatase/Vanadium-dependent haloperoxidase"/>
    <property type="match status" value="1"/>
</dbReference>
<feature type="transmembrane region" description="Helical" evidence="1">
    <location>
        <begin position="200"/>
        <end position="218"/>
    </location>
</feature>
<dbReference type="RefSeq" id="WP_024082080.1">
    <property type="nucleotide sequence ID" value="NZ_CP027527.1"/>
</dbReference>
<dbReference type="Pfam" id="PF01569">
    <property type="entry name" value="PAP2"/>
    <property type="match status" value="1"/>
</dbReference>
<dbReference type="InterPro" id="IPR036938">
    <property type="entry name" value="PAP2/HPO_sf"/>
</dbReference>
<keyword evidence="1" id="KW-0472">Membrane</keyword>
<dbReference type="AlphaFoldDB" id="A4U250"/>
<evidence type="ECO:0000313" key="3">
    <source>
        <dbReference type="EMBL" id="CAM76957.1"/>
    </source>
</evidence>
<feature type="domain" description="Phosphatidic acid phosphatase type 2/haloperoxidase" evidence="2">
    <location>
        <begin position="96"/>
        <end position="219"/>
    </location>
</feature>
<feature type="transmembrane region" description="Helical" evidence="1">
    <location>
        <begin position="176"/>
        <end position="194"/>
    </location>
</feature>
<gene>
    <name evidence="3" type="ORF">MGR_0676</name>
</gene>
<dbReference type="InterPro" id="IPR000326">
    <property type="entry name" value="PAP2/HPO"/>
</dbReference>
<feature type="transmembrane region" description="Helical" evidence="1">
    <location>
        <begin position="20"/>
        <end position="41"/>
    </location>
</feature>
<protein>
    <submittedName>
        <fullName evidence="3">Phosphoesterase, PA-phosphatase</fullName>
    </submittedName>
</protein>
<feature type="transmembrane region" description="Helical" evidence="1">
    <location>
        <begin position="62"/>
        <end position="80"/>
    </location>
</feature>
<dbReference type="CDD" id="cd03396">
    <property type="entry name" value="PAP2_like_6"/>
    <property type="match status" value="1"/>
</dbReference>
<dbReference type="Gene3D" id="1.20.144.10">
    <property type="entry name" value="Phosphatidic acid phosphatase type 2/haloperoxidase"/>
    <property type="match status" value="1"/>
</dbReference>
<dbReference type="EMBL" id="CU459003">
    <property type="protein sequence ID" value="CAM76957.1"/>
    <property type="molecule type" value="Genomic_DNA"/>
</dbReference>
<dbReference type="SMART" id="SM00014">
    <property type="entry name" value="acidPPc"/>
    <property type="match status" value="1"/>
</dbReference>
<keyword evidence="1" id="KW-0812">Transmembrane</keyword>
<proteinExistence type="predicted"/>
<evidence type="ECO:0000259" key="2">
    <source>
        <dbReference type="SMART" id="SM00014"/>
    </source>
</evidence>
<name>A4U250_9PROT</name>
<evidence type="ECO:0000256" key="1">
    <source>
        <dbReference type="SAM" id="Phobius"/>
    </source>
</evidence>
<sequence length="234" mass="25962">MTMVNALWASMRRNPWRWTAAMLVPLILFPAIDLGITAQFYDPVQKIFPARMSPMYEWVRRVMPYFMFAGAGYVLVLWLAGEVMGQVFLGIGRRVALFLLSSLALGPGLIVNVLLKDSWGRPRPSTIREFDGPNYFVPPLVFSDQCDNNCSFSSGHGALGFWPVAIALLVPAPWRGWAVAASLVFGGLVGFVRIAQGGHFFSDVVFSAVIVIGTTLWLHRRLLDGKDVASRKNN</sequence>